<dbReference type="InterPro" id="IPR001173">
    <property type="entry name" value="Glyco_trans_2-like"/>
</dbReference>
<sequence>MPYKGKKIFVVMPAFNAEKTLEKTYLDLPKGMFDGVILVDDASADKTVQVADRLGLIVVKHDKNRGYGGNQKTCYKTALGIGADIIVMVHPDHQYDPKFIPEMIEAIISGGYSAVFGSRLAVRKNALAGGMPKWKFVFNIILTFIGNFFLGTKLAEFHSGFRAYGKEIFKQIDIERNSDNFVFDTQIIIQLVEKNIAIKEIPITTRYFKGASQIGIWPSVIYGFGILYNIFLYKFKLKKF</sequence>
<evidence type="ECO:0000256" key="1">
    <source>
        <dbReference type="SAM" id="Phobius"/>
    </source>
</evidence>
<keyword evidence="1" id="KW-1133">Transmembrane helix</keyword>
<evidence type="ECO:0000313" key="3">
    <source>
        <dbReference type="EMBL" id="OGF23121.1"/>
    </source>
</evidence>
<dbReference type="SUPFAM" id="SSF53448">
    <property type="entry name" value="Nucleotide-diphospho-sugar transferases"/>
    <property type="match status" value="1"/>
</dbReference>
<evidence type="ECO:0000313" key="4">
    <source>
        <dbReference type="Proteomes" id="UP000176877"/>
    </source>
</evidence>
<dbReference type="Proteomes" id="UP000176877">
    <property type="component" value="Unassembled WGS sequence"/>
</dbReference>
<dbReference type="EMBL" id="MFFT01000026">
    <property type="protein sequence ID" value="OGF23121.1"/>
    <property type="molecule type" value="Genomic_DNA"/>
</dbReference>
<evidence type="ECO:0000259" key="2">
    <source>
        <dbReference type="Pfam" id="PF00535"/>
    </source>
</evidence>
<accession>A0A1F5SA24</accession>
<organism evidence="3 4">
    <name type="scientific">Candidatus Falkowbacteria bacterium RIFCSPHIGHO2_02_FULL_42_9</name>
    <dbReference type="NCBI Taxonomy" id="1797986"/>
    <lineage>
        <taxon>Bacteria</taxon>
        <taxon>Candidatus Falkowiibacteriota</taxon>
    </lineage>
</organism>
<name>A0A1F5SA24_9BACT</name>
<dbReference type="AlphaFoldDB" id="A0A1F5SA24"/>
<dbReference type="Gene3D" id="3.90.550.10">
    <property type="entry name" value="Spore Coat Polysaccharide Biosynthesis Protein SpsA, Chain A"/>
    <property type="match status" value="1"/>
</dbReference>
<dbReference type="GO" id="GO:0006487">
    <property type="term" value="P:protein N-linked glycosylation"/>
    <property type="evidence" value="ECO:0007669"/>
    <property type="project" value="TreeGrafter"/>
</dbReference>
<protein>
    <recommendedName>
        <fullName evidence="2">Glycosyltransferase 2-like domain-containing protein</fullName>
    </recommendedName>
</protein>
<comment type="caution">
    <text evidence="3">The sequence shown here is derived from an EMBL/GenBank/DDBJ whole genome shotgun (WGS) entry which is preliminary data.</text>
</comment>
<dbReference type="CDD" id="cd04179">
    <property type="entry name" value="DPM_DPG-synthase_like"/>
    <property type="match status" value="1"/>
</dbReference>
<proteinExistence type="predicted"/>
<gene>
    <name evidence="3" type="ORF">A3D45_03340</name>
</gene>
<dbReference type="Pfam" id="PF00535">
    <property type="entry name" value="Glycos_transf_2"/>
    <property type="match status" value="1"/>
</dbReference>
<feature type="transmembrane region" description="Helical" evidence="1">
    <location>
        <begin position="136"/>
        <end position="155"/>
    </location>
</feature>
<feature type="transmembrane region" description="Helical" evidence="1">
    <location>
        <begin position="214"/>
        <end position="233"/>
    </location>
</feature>
<dbReference type="PANTHER" id="PTHR10859">
    <property type="entry name" value="GLYCOSYL TRANSFERASE"/>
    <property type="match status" value="1"/>
</dbReference>
<keyword evidence="1" id="KW-0472">Membrane</keyword>
<feature type="domain" description="Glycosyltransferase 2-like" evidence="2">
    <location>
        <begin position="10"/>
        <end position="172"/>
    </location>
</feature>
<dbReference type="PANTHER" id="PTHR10859:SF114">
    <property type="entry name" value="DOLICHOL-PHOSPHATE MANNOSYLTRANSFERASE"/>
    <property type="match status" value="1"/>
</dbReference>
<keyword evidence="1" id="KW-0812">Transmembrane</keyword>
<dbReference type="InterPro" id="IPR029044">
    <property type="entry name" value="Nucleotide-diphossugar_trans"/>
</dbReference>
<reference evidence="3 4" key="1">
    <citation type="journal article" date="2016" name="Nat. Commun.">
        <title>Thousands of microbial genomes shed light on interconnected biogeochemical processes in an aquifer system.</title>
        <authorList>
            <person name="Anantharaman K."/>
            <person name="Brown C.T."/>
            <person name="Hug L.A."/>
            <person name="Sharon I."/>
            <person name="Castelle C.J."/>
            <person name="Probst A.J."/>
            <person name="Thomas B.C."/>
            <person name="Singh A."/>
            <person name="Wilkins M.J."/>
            <person name="Karaoz U."/>
            <person name="Brodie E.L."/>
            <person name="Williams K.H."/>
            <person name="Hubbard S.S."/>
            <person name="Banfield J.F."/>
        </authorList>
    </citation>
    <scope>NUCLEOTIDE SEQUENCE [LARGE SCALE GENOMIC DNA]</scope>
</reference>